<evidence type="ECO:0000256" key="1">
    <source>
        <dbReference type="SAM" id="Phobius"/>
    </source>
</evidence>
<name>A0A419SZI4_9FIRM</name>
<sequence>MIKRMFAIIILVVIMFAFWLAYLEIGELKNEYAKNYYLDKGFEETGSKNLVTAIYLDYRLFDSIFEAGILLLAVTGIMFMSKNDERR</sequence>
<evidence type="ECO:0000313" key="3">
    <source>
        <dbReference type="Proteomes" id="UP000284177"/>
    </source>
</evidence>
<reference evidence="2 3" key="1">
    <citation type="submission" date="2016-08" db="EMBL/GenBank/DDBJ databases">
        <title>Novel Firmicutes and Novel Genomes.</title>
        <authorList>
            <person name="Poppleton D.I."/>
            <person name="Gribaldo S."/>
        </authorList>
    </citation>
    <scope>NUCLEOTIDE SEQUENCE [LARGE SCALE GENOMIC DNA]</scope>
    <source>
        <strain evidence="2 3">CTT3</strain>
    </source>
</reference>
<evidence type="ECO:0008006" key="4">
    <source>
        <dbReference type="Google" id="ProtNLM"/>
    </source>
</evidence>
<feature type="transmembrane region" description="Helical" evidence="1">
    <location>
        <begin position="64"/>
        <end position="81"/>
    </location>
</feature>
<proteinExistence type="predicted"/>
<dbReference type="RefSeq" id="WP_120170064.1">
    <property type="nucleotide sequence ID" value="NZ_MCIB01000034.1"/>
</dbReference>
<evidence type="ECO:0000313" key="2">
    <source>
        <dbReference type="EMBL" id="RKD30578.1"/>
    </source>
</evidence>
<accession>A0A419SZI4</accession>
<keyword evidence="1" id="KW-0472">Membrane</keyword>
<dbReference type="AlphaFoldDB" id="A0A419SZI4"/>
<comment type="caution">
    <text evidence="2">The sequence shown here is derived from an EMBL/GenBank/DDBJ whole genome shotgun (WGS) entry which is preliminary data.</text>
</comment>
<keyword evidence="3" id="KW-1185">Reference proteome</keyword>
<keyword evidence="1" id="KW-1133">Transmembrane helix</keyword>
<gene>
    <name evidence="2" type="ORF">BET03_04370</name>
</gene>
<dbReference type="OrthoDB" id="9798859at2"/>
<dbReference type="Proteomes" id="UP000284177">
    <property type="component" value="Unassembled WGS sequence"/>
</dbReference>
<keyword evidence="1" id="KW-0812">Transmembrane</keyword>
<dbReference type="EMBL" id="MCIB01000034">
    <property type="protein sequence ID" value="RKD30578.1"/>
    <property type="molecule type" value="Genomic_DNA"/>
</dbReference>
<organism evidence="2 3">
    <name type="scientific">Thermohalobacter berrensis</name>
    <dbReference type="NCBI Taxonomy" id="99594"/>
    <lineage>
        <taxon>Bacteria</taxon>
        <taxon>Bacillati</taxon>
        <taxon>Bacillota</taxon>
        <taxon>Tissierellia</taxon>
        <taxon>Tissierellales</taxon>
        <taxon>Thermohalobacteraceae</taxon>
        <taxon>Thermohalobacter</taxon>
    </lineage>
</organism>
<protein>
    <recommendedName>
        <fullName evidence="4">Sodium:proton antiporter</fullName>
    </recommendedName>
</protein>